<sequence length="273" mass="29720">MHCPKKTVSRKSLSHWDSSTLQLAPHMEQRLVQEPLPMGLGHLAAYSSHGATLPSRASPTGTRPPCSLLLPRSNASHKSLLFHRDSAILQLALHMEQRFAQEPLPLGLDHLAACSSHGATLRTRASPTGTRPPCSLLLTWSNASHKSLSHWDSTTLQLAPPTEQRLAQDPLPLGLGHLATCSSHGATLRARSPPTGTRPPCNLFIARSNASRKSPSHWYSATLQLAPHIEQRFTQEPLLLRLGHLVACSSYGATPRARASPTRMRPPCNLLLP</sequence>
<comment type="caution">
    <text evidence="1">The sequence shown here is derived from an EMBL/GenBank/DDBJ whole genome shotgun (WGS) entry which is preliminary data.</text>
</comment>
<protein>
    <submittedName>
        <fullName evidence="1">Uncharacterized protein</fullName>
    </submittedName>
</protein>
<dbReference type="AlphaFoldDB" id="A0ABD1SUS7"/>
<name>A0ABD1SUS7_9LAMI</name>
<organism evidence="1 2">
    <name type="scientific">Abeliophyllum distichum</name>
    <dbReference type="NCBI Taxonomy" id="126358"/>
    <lineage>
        <taxon>Eukaryota</taxon>
        <taxon>Viridiplantae</taxon>
        <taxon>Streptophyta</taxon>
        <taxon>Embryophyta</taxon>
        <taxon>Tracheophyta</taxon>
        <taxon>Spermatophyta</taxon>
        <taxon>Magnoliopsida</taxon>
        <taxon>eudicotyledons</taxon>
        <taxon>Gunneridae</taxon>
        <taxon>Pentapetalae</taxon>
        <taxon>asterids</taxon>
        <taxon>lamiids</taxon>
        <taxon>Lamiales</taxon>
        <taxon>Oleaceae</taxon>
        <taxon>Forsythieae</taxon>
        <taxon>Abeliophyllum</taxon>
    </lineage>
</organism>
<keyword evidence="2" id="KW-1185">Reference proteome</keyword>
<gene>
    <name evidence="1" type="ORF">Adt_20088</name>
</gene>
<dbReference type="EMBL" id="JBFOLK010000006">
    <property type="protein sequence ID" value="KAL2504467.1"/>
    <property type="molecule type" value="Genomic_DNA"/>
</dbReference>
<dbReference type="Proteomes" id="UP001604336">
    <property type="component" value="Unassembled WGS sequence"/>
</dbReference>
<evidence type="ECO:0000313" key="1">
    <source>
        <dbReference type="EMBL" id="KAL2504467.1"/>
    </source>
</evidence>
<reference evidence="2" key="1">
    <citation type="submission" date="2024-07" db="EMBL/GenBank/DDBJ databases">
        <title>Two chromosome-level genome assemblies of Korean endemic species Abeliophyllum distichum and Forsythia ovata (Oleaceae).</title>
        <authorList>
            <person name="Jang H."/>
        </authorList>
    </citation>
    <scope>NUCLEOTIDE SEQUENCE [LARGE SCALE GENOMIC DNA]</scope>
</reference>
<proteinExistence type="predicted"/>
<evidence type="ECO:0000313" key="2">
    <source>
        <dbReference type="Proteomes" id="UP001604336"/>
    </source>
</evidence>
<accession>A0ABD1SUS7</accession>